<dbReference type="EMBL" id="BMHC01000078">
    <property type="protein sequence ID" value="GGI34632.1"/>
    <property type="molecule type" value="Genomic_DNA"/>
</dbReference>
<dbReference type="Pfam" id="PF01527">
    <property type="entry name" value="HTH_Tnp_1"/>
    <property type="match status" value="1"/>
</dbReference>
<reference evidence="3 5" key="2">
    <citation type="submission" date="2018-06" db="EMBL/GenBank/DDBJ databases">
        <title>Comparative genomics of rhizobia nodulating Arachis hypogaea in China.</title>
        <authorList>
            <person name="Li Y."/>
        </authorList>
    </citation>
    <scope>NUCLEOTIDE SEQUENCE [LARGE SCALE GENOMIC DNA]</scope>
    <source>
        <strain evidence="3 5">CCBAU 51658</strain>
        <plasmid evidence="3 5">unnamed</plasmid>
    </source>
</reference>
<evidence type="ECO:0000313" key="6">
    <source>
        <dbReference type="Proteomes" id="UP000625079"/>
    </source>
</evidence>
<reference evidence="2" key="3">
    <citation type="submission" date="2022-12" db="EMBL/GenBank/DDBJ databases">
        <authorList>
            <person name="Sun Q."/>
            <person name="Zhou Y."/>
        </authorList>
    </citation>
    <scope>NUCLEOTIDE SEQUENCE</scope>
    <source>
        <strain evidence="2">CGMCC 1.15034</strain>
    </source>
</reference>
<dbReference type="GO" id="GO:0004803">
    <property type="term" value="F:transposase activity"/>
    <property type="evidence" value="ECO:0007669"/>
    <property type="project" value="InterPro"/>
</dbReference>
<evidence type="ECO:0000313" key="2">
    <source>
        <dbReference type="EMBL" id="GGI34632.1"/>
    </source>
</evidence>
<dbReference type="InterPro" id="IPR036388">
    <property type="entry name" value="WH-like_DNA-bd_sf"/>
</dbReference>
<dbReference type="NCBIfam" id="NF047595">
    <property type="entry name" value="IS66_ISRel24_TnpA"/>
    <property type="match status" value="1"/>
</dbReference>
<dbReference type="GO" id="GO:0043565">
    <property type="term" value="F:sequence-specific DNA binding"/>
    <property type="evidence" value="ECO:0007669"/>
    <property type="project" value="InterPro"/>
</dbReference>
<evidence type="ECO:0000313" key="5">
    <source>
        <dbReference type="Proteomes" id="UP000593880"/>
    </source>
</evidence>
<dbReference type="InterPro" id="IPR002514">
    <property type="entry name" value="Transposase_8"/>
</dbReference>
<name>A0A410VI58_9BRAD</name>
<dbReference type="Proteomes" id="UP000625079">
    <property type="component" value="Unassembled WGS sequence"/>
</dbReference>
<dbReference type="PANTHER" id="PTHR37936">
    <property type="entry name" value="TRANSPOSASE INSC FOR INSERTION ELEMENT IS2A-RELATED"/>
    <property type="match status" value="1"/>
</dbReference>
<geneLocation type="plasmid" evidence="3 5">
    <name>unnamed</name>
</geneLocation>
<dbReference type="OrthoDB" id="8080802at2"/>
<dbReference type="RefSeq" id="WP_128929538.1">
    <property type="nucleotide sequence ID" value="NZ_BMHC01000078.1"/>
</dbReference>
<evidence type="ECO:0000313" key="4">
    <source>
        <dbReference type="EMBL" id="QOZ64812.1"/>
    </source>
</evidence>
<dbReference type="EMBL" id="CP030058">
    <property type="protein sequence ID" value="QOZ64564.1"/>
    <property type="molecule type" value="Genomic_DNA"/>
</dbReference>
<dbReference type="SUPFAM" id="SSF48295">
    <property type="entry name" value="TrpR-like"/>
    <property type="match status" value="1"/>
</dbReference>
<protein>
    <submittedName>
        <fullName evidence="2">Transposase</fullName>
    </submittedName>
</protein>
<gene>
    <name evidence="2" type="ORF">GCM10010987_80280</name>
    <name evidence="3" type="ORF">XH86_38595</name>
    <name evidence="4" type="ORF">XH86_39985</name>
</gene>
<dbReference type="Proteomes" id="UP000593880">
    <property type="component" value="Plasmid unnamed"/>
</dbReference>
<dbReference type="Gene3D" id="1.10.10.10">
    <property type="entry name" value="Winged helix-like DNA-binding domain superfamily/Winged helix DNA-binding domain"/>
    <property type="match status" value="1"/>
</dbReference>
<dbReference type="AlphaFoldDB" id="A0A410VI58"/>
<dbReference type="GO" id="GO:0006313">
    <property type="term" value="P:DNA transposition"/>
    <property type="evidence" value="ECO:0007669"/>
    <property type="project" value="InterPro"/>
</dbReference>
<comment type="similarity">
    <text evidence="1">Belongs to the transposase 8 family.</text>
</comment>
<keyword evidence="3" id="KW-0614">Plasmid</keyword>
<evidence type="ECO:0000313" key="3">
    <source>
        <dbReference type="EMBL" id="QOZ64564.1"/>
    </source>
</evidence>
<keyword evidence="5" id="KW-1185">Reference proteome</keyword>
<organism evidence="2 6">
    <name type="scientific">Bradyrhizobium guangdongense</name>
    <dbReference type="NCBI Taxonomy" id="1325090"/>
    <lineage>
        <taxon>Bacteria</taxon>
        <taxon>Pseudomonadati</taxon>
        <taxon>Pseudomonadota</taxon>
        <taxon>Alphaproteobacteria</taxon>
        <taxon>Hyphomicrobiales</taxon>
        <taxon>Nitrobacteraceae</taxon>
        <taxon>Bradyrhizobium</taxon>
    </lineage>
</organism>
<dbReference type="InterPro" id="IPR010921">
    <property type="entry name" value="Trp_repressor/repl_initiator"/>
</dbReference>
<reference evidence="2" key="1">
    <citation type="journal article" date="2014" name="Int. J. Syst. Evol. Microbiol.">
        <title>Complete genome sequence of Corynebacterium casei LMG S-19264T (=DSM 44701T), isolated from a smear-ripened cheese.</title>
        <authorList>
            <consortium name="US DOE Joint Genome Institute (JGI-PGF)"/>
            <person name="Walter F."/>
            <person name="Albersmeier A."/>
            <person name="Kalinowski J."/>
            <person name="Ruckert C."/>
        </authorList>
    </citation>
    <scope>NUCLEOTIDE SEQUENCE</scope>
    <source>
        <strain evidence="2">CGMCC 1.15034</strain>
    </source>
</reference>
<dbReference type="EMBL" id="CP030058">
    <property type="protein sequence ID" value="QOZ64812.1"/>
    <property type="molecule type" value="Genomic_DNA"/>
</dbReference>
<evidence type="ECO:0000256" key="1">
    <source>
        <dbReference type="ARBA" id="ARBA00009964"/>
    </source>
</evidence>
<dbReference type="PANTHER" id="PTHR37936:SF3">
    <property type="entry name" value="TRANSPOSASE INSC FOR INSERTION ELEMENT IS2A-RELATED"/>
    <property type="match status" value="1"/>
</dbReference>
<proteinExistence type="inferred from homology"/>
<sequence length="157" mass="17145">MADAMHEARLDARQESGSYRRIEVITGQRRRRRWTAEEKARIVAESFEEGANISEVARRHGVVRGLLTVWRRKFATAVSFQAPGFVPVRIASESGPATADESDRLACAHKVPPQMASAPGKLGGMIEIELGGARIRVEPGVELATLSTVLSALRGIR</sequence>
<accession>A0A410VI58</accession>